<organism evidence="1 2">
    <name type="scientific">Coemansia aciculifera</name>
    <dbReference type="NCBI Taxonomy" id="417176"/>
    <lineage>
        <taxon>Eukaryota</taxon>
        <taxon>Fungi</taxon>
        <taxon>Fungi incertae sedis</taxon>
        <taxon>Zoopagomycota</taxon>
        <taxon>Kickxellomycotina</taxon>
        <taxon>Kickxellomycetes</taxon>
        <taxon>Kickxellales</taxon>
        <taxon>Kickxellaceae</taxon>
        <taxon>Coemansia</taxon>
    </lineage>
</organism>
<comment type="caution">
    <text evidence="1">The sequence shown here is derived from an EMBL/GenBank/DDBJ whole genome shotgun (WGS) entry which is preliminary data.</text>
</comment>
<evidence type="ECO:0000313" key="2">
    <source>
        <dbReference type="Proteomes" id="UP001139981"/>
    </source>
</evidence>
<dbReference type="EMBL" id="JANBVB010001616">
    <property type="protein sequence ID" value="KAJ2889880.1"/>
    <property type="molecule type" value="Genomic_DNA"/>
</dbReference>
<proteinExistence type="predicted"/>
<name>A0ACC1LYC4_9FUNG</name>
<feature type="non-terminal residue" evidence="1">
    <location>
        <position position="137"/>
    </location>
</feature>
<keyword evidence="2" id="KW-1185">Reference proteome</keyword>
<accession>A0ACC1LYC4</accession>
<sequence>MLNSSRDKDKDEDPWSVVAEYLQSTPATVSHSNLPYTLDSQLYRPIEHAIPLTTGETTLSRIRLKRSATNTANEPPPLGLELVVSPTDPTNDYEWAAKRLRELSDLDSPDFASASQVWQIPNAELSALCRAHLSLNN</sequence>
<protein>
    <submittedName>
        <fullName evidence="1">Uncharacterized protein</fullName>
    </submittedName>
</protein>
<gene>
    <name evidence="1" type="ORF">IWW38_004446</name>
</gene>
<reference evidence="1" key="1">
    <citation type="submission" date="2022-07" db="EMBL/GenBank/DDBJ databases">
        <title>Phylogenomic reconstructions and comparative analyses of Kickxellomycotina fungi.</title>
        <authorList>
            <person name="Reynolds N.K."/>
            <person name="Stajich J.E."/>
            <person name="Barry K."/>
            <person name="Grigoriev I.V."/>
            <person name="Crous P."/>
            <person name="Smith M.E."/>
        </authorList>
    </citation>
    <scope>NUCLEOTIDE SEQUENCE</scope>
    <source>
        <strain evidence="1">CBS 190363</strain>
    </source>
</reference>
<evidence type="ECO:0000313" key="1">
    <source>
        <dbReference type="EMBL" id="KAJ2889880.1"/>
    </source>
</evidence>
<dbReference type="Proteomes" id="UP001139981">
    <property type="component" value="Unassembled WGS sequence"/>
</dbReference>